<keyword evidence="5" id="KW-1185">Reference proteome</keyword>
<keyword evidence="2" id="KW-0732">Signal</keyword>
<dbReference type="SUPFAM" id="SSF101874">
    <property type="entry name" value="YceI-like"/>
    <property type="match status" value="1"/>
</dbReference>
<evidence type="ECO:0000259" key="3">
    <source>
        <dbReference type="SMART" id="SM00867"/>
    </source>
</evidence>
<evidence type="ECO:0000256" key="2">
    <source>
        <dbReference type="SAM" id="SignalP"/>
    </source>
</evidence>
<dbReference type="RefSeq" id="WP_323575472.1">
    <property type="nucleotide sequence ID" value="NZ_JAYGJQ010000001.1"/>
</dbReference>
<feature type="region of interest" description="Disordered" evidence="1">
    <location>
        <begin position="220"/>
        <end position="239"/>
    </location>
</feature>
<evidence type="ECO:0000256" key="1">
    <source>
        <dbReference type="SAM" id="MobiDB-lite"/>
    </source>
</evidence>
<dbReference type="InterPro" id="IPR036761">
    <property type="entry name" value="TTHA0802/YceI-like_sf"/>
</dbReference>
<proteinExistence type="predicted"/>
<protein>
    <submittedName>
        <fullName evidence="4">YceI family protein</fullName>
    </submittedName>
</protein>
<sequence>MKYLLLLLALAIALSTASHATTLEIVREHSRVSFDVDYMMMTKVEGQFKGYHGFFEINDKENQLSNIRVEVTSDTVDTNDTKRDFHVKGHEFLYAAVYPDIIFKAAGPVTISDAKKFEVKGDVTLRGITKPLVLTGVYKGKGKDPWGKDSYFLEMTGEVNRKDFGIVWNKQVDTGGYLLGDMVRLTIIVQAQKIGDKTPFSTHMIPSTKGIVERHDLKTGKIKKLTTPTDPKDQSAPKK</sequence>
<feature type="domain" description="Lipid/polyisoprenoid-binding YceI-like" evidence="3">
    <location>
        <begin position="22"/>
        <end position="192"/>
    </location>
</feature>
<reference evidence="4 5" key="1">
    <citation type="submission" date="2023-11" db="EMBL/GenBank/DDBJ databases">
        <title>A Novel Polar Bacteriovorax (B. antarcticus) Isolated from the Biocrust in Antarctica.</title>
        <authorList>
            <person name="Mun W."/>
            <person name="Choi S.Y."/>
            <person name="Mitchell R.J."/>
        </authorList>
    </citation>
    <scope>NUCLEOTIDE SEQUENCE [LARGE SCALE GENOMIC DNA]</scope>
    <source>
        <strain evidence="4 5">PP10</strain>
    </source>
</reference>
<evidence type="ECO:0000313" key="4">
    <source>
        <dbReference type="EMBL" id="MEA9355842.1"/>
    </source>
</evidence>
<feature type="signal peptide" evidence="2">
    <location>
        <begin position="1"/>
        <end position="20"/>
    </location>
</feature>
<dbReference type="InterPro" id="IPR007372">
    <property type="entry name" value="Lipid/polyisoprenoid-bd_YceI"/>
</dbReference>
<dbReference type="SMART" id="SM00867">
    <property type="entry name" value="YceI"/>
    <property type="match status" value="1"/>
</dbReference>
<evidence type="ECO:0000313" key="5">
    <source>
        <dbReference type="Proteomes" id="UP001302274"/>
    </source>
</evidence>
<accession>A0ABU5VSE9</accession>
<dbReference type="EMBL" id="JAYGJQ010000001">
    <property type="protein sequence ID" value="MEA9355842.1"/>
    <property type="molecule type" value="Genomic_DNA"/>
</dbReference>
<dbReference type="PANTHER" id="PTHR34406:SF1">
    <property type="entry name" value="PROTEIN YCEI"/>
    <property type="match status" value="1"/>
</dbReference>
<name>A0ABU5VSE9_9BACT</name>
<comment type="caution">
    <text evidence="4">The sequence shown here is derived from an EMBL/GenBank/DDBJ whole genome shotgun (WGS) entry which is preliminary data.</text>
</comment>
<dbReference type="PANTHER" id="PTHR34406">
    <property type="entry name" value="PROTEIN YCEI"/>
    <property type="match status" value="1"/>
</dbReference>
<dbReference type="Pfam" id="PF04264">
    <property type="entry name" value="YceI"/>
    <property type="match status" value="1"/>
</dbReference>
<dbReference type="Gene3D" id="2.40.128.110">
    <property type="entry name" value="Lipid/polyisoprenoid-binding, YceI-like"/>
    <property type="match status" value="1"/>
</dbReference>
<organism evidence="4 5">
    <name type="scientific">Bacteriovorax antarcticus</name>
    <dbReference type="NCBI Taxonomy" id="3088717"/>
    <lineage>
        <taxon>Bacteria</taxon>
        <taxon>Pseudomonadati</taxon>
        <taxon>Bdellovibrionota</taxon>
        <taxon>Bacteriovoracia</taxon>
        <taxon>Bacteriovoracales</taxon>
        <taxon>Bacteriovoracaceae</taxon>
        <taxon>Bacteriovorax</taxon>
    </lineage>
</organism>
<feature type="compositionally biased region" description="Basic and acidic residues" evidence="1">
    <location>
        <begin position="230"/>
        <end position="239"/>
    </location>
</feature>
<dbReference type="Proteomes" id="UP001302274">
    <property type="component" value="Unassembled WGS sequence"/>
</dbReference>
<gene>
    <name evidence="4" type="ORF">SHI21_06510</name>
</gene>
<feature type="chain" id="PRO_5047534661" evidence="2">
    <location>
        <begin position="21"/>
        <end position="239"/>
    </location>
</feature>